<evidence type="ECO:0000313" key="9">
    <source>
        <dbReference type="EMBL" id="ADD44466.1"/>
    </source>
</evidence>
<evidence type="ECO:0000313" key="10">
    <source>
        <dbReference type="Proteomes" id="UP000000844"/>
    </source>
</evidence>
<dbReference type="InterPro" id="IPR015414">
    <property type="entry name" value="TMEM64"/>
</dbReference>
<proteinExistence type="inferred from homology"/>
<dbReference type="RefSeq" id="WP_013020037.1">
    <property type="nucleotide sequence ID" value="NC_013947.1"/>
</dbReference>
<comment type="similarity">
    <text evidence="2 7">Belongs to the TVP38/TMEM64 family.</text>
</comment>
<dbReference type="STRING" id="446470.Snas_4825"/>
<feature type="transmembrane region" description="Helical" evidence="7">
    <location>
        <begin position="213"/>
        <end position="232"/>
    </location>
</feature>
<dbReference type="KEGG" id="sna:Snas_4825"/>
<protein>
    <recommendedName>
        <fullName evidence="7">TVP38/TMEM64 family membrane protein</fullName>
    </recommendedName>
</protein>
<dbReference type="PANTHER" id="PTHR12677:SF59">
    <property type="entry name" value="GOLGI APPARATUS MEMBRANE PROTEIN TVP38-RELATED"/>
    <property type="match status" value="1"/>
</dbReference>
<evidence type="ECO:0000256" key="6">
    <source>
        <dbReference type="ARBA" id="ARBA00023136"/>
    </source>
</evidence>
<keyword evidence="5 7" id="KW-1133">Transmembrane helix</keyword>
<feature type="transmembrane region" description="Helical" evidence="7">
    <location>
        <begin position="180"/>
        <end position="201"/>
    </location>
</feature>
<sequence length="247" mass="25747">MKPSPVRRRVRRFAYLVVGVAALAALTLAFGPKDPAAAKDLVNQAGIIAPVVAVVGTALGIVVMIPRTFMSIASGMLFGWLAGFVYVILGTMLGAGIGFALGRLLGREFVAEKLRRWSTVEPGEAPGARVKAVRWVERGIARTDGLLERHGVLGIWIARVIPLSHFGFLSYACGTASVRLAPYLLGTLIGAIPGSLGYTAVGGAAFSAGGLSLALGLAVGMNVFSLAVVALVRRFFGRRGTVEAETG</sequence>
<keyword evidence="6 7" id="KW-0472">Membrane</keyword>
<dbReference type="Pfam" id="PF09335">
    <property type="entry name" value="VTT_dom"/>
    <property type="match status" value="1"/>
</dbReference>
<dbReference type="InterPro" id="IPR032816">
    <property type="entry name" value="VTT_dom"/>
</dbReference>
<gene>
    <name evidence="9" type="ordered locus">Snas_4825</name>
</gene>
<evidence type="ECO:0000256" key="3">
    <source>
        <dbReference type="ARBA" id="ARBA00022475"/>
    </source>
</evidence>
<feature type="transmembrane region" description="Helical" evidence="7">
    <location>
        <begin position="77"/>
        <end position="101"/>
    </location>
</feature>
<feature type="transmembrane region" description="Helical" evidence="7">
    <location>
        <begin position="45"/>
        <end position="65"/>
    </location>
</feature>
<dbReference type="GO" id="GO:0005886">
    <property type="term" value="C:plasma membrane"/>
    <property type="evidence" value="ECO:0007669"/>
    <property type="project" value="UniProtKB-SubCell"/>
</dbReference>
<keyword evidence="3 7" id="KW-1003">Cell membrane</keyword>
<keyword evidence="10" id="KW-1185">Reference proteome</keyword>
<dbReference type="AlphaFoldDB" id="D3Q8M4"/>
<name>D3Q8M4_STANL</name>
<keyword evidence="4 7" id="KW-0812">Transmembrane</keyword>
<organism evidence="9 10">
    <name type="scientific">Stackebrandtia nassauensis (strain DSM 44728 / CIP 108903 / NRRL B-16338 / NBRC 102104 / LLR-40K-21)</name>
    <dbReference type="NCBI Taxonomy" id="446470"/>
    <lineage>
        <taxon>Bacteria</taxon>
        <taxon>Bacillati</taxon>
        <taxon>Actinomycetota</taxon>
        <taxon>Actinomycetes</taxon>
        <taxon>Glycomycetales</taxon>
        <taxon>Glycomycetaceae</taxon>
        <taxon>Stackebrandtia</taxon>
    </lineage>
</organism>
<reference evidence="9 10" key="1">
    <citation type="journal article" date="2009" name="Stand. Genomic Sci.">
        <title>Complete genome sequence of Stackebrandtia nassauensis type strain (LLR-40K-21).</title>
        <authorList>
            <person name="Munk C."/>
            <person name="Lapidus A."/>
            <person name="Copeland A."/>
            <person name="Jando M."/>
            <person name="Mayilraj S."/>
            <person name="Glavina Del Rio T."/>
            <person name="Nolan M."/>
            <person name="Chen F."/>
            <person name="Lucas S."/>
            <person name="Tice H."/>
            <person name="Cheng J.F."/>
            <person name="Han C."/>
            <person name="Detter J.C."/>
            <person name="Bruce D."/>
            <person name="Goodwin L."/>
            <person name="Chain P."/>
            <person name="Pitluck S."/>
            <person name="Goker M."/>
            <person name="Ovchinikova G."/>
            <person name="Pati A."/>
            <person name="Ivanova N."/>
            <person name="Mavromatis K."/>
            <person name="Chen A."/>
            <person name="Palaniappan K."/>
            <person name="Land M."/>
            <person name="Hauser L."/>
            <person name="Chang Y.J."/>
            <person name="Jeffries C.D."/>
            <person name="Bristow J."/>
            <person name="Eisen J.A."/>
            <person name="Markowitz V."/>
            <person name="Hugenholtz P."/>
            <person name="Kyrpides N.C."/>
            <person name="Klenk H.P."/>
        </authorList>
    </citation>
    <scope>NUCLEOTIDE SEQUENCE [LARGE SCALE GENOMIC DNA]</scope>
    <source>
        <strain evidence="10">DSM 44728 / CIP 108903 / NRRL B-16338 / NBRC 102104 / LLR-40K-21</strain>
    </source>
</reference>
<evidence type="ECO:0000256" key="5">
    <source>
        <dbReference type="ARBA" id="ARBA00022989"/>
    </source>
</evidence>
<evidence type="ECO:0000256" key="7">
    <source>
        <dbReference type="RuleBase" id="RU366058"/>
    </source>
</evidence>
<dbReference type="HOGENOM" id="CLU_038944_4_2_11"/>
<dbReference type="PANTHER" id="PTHR12677">
    <property type="entry name" value="GOLGI APPARATUS MEMBRANE PROTEIN TVP38-RELATED"/>
    <property type="match status" value="1"/>
</dbReference>
<evidence type="ECO:0000256" key="1">
    <source>
        <dbReference type="ARBA" id="ARBA00004651"/>
    </source>
</evidence>
<evidence type="ECO:0000256" key="2">
    <source>
        <dbReference type="ARBA" id="ARBA00008640"/>
    </source>
</evidence>
<evidence type="ECO:0000259" key="8">
    <source>
        <dbReference type="Pfam" id="PF09335"/>
    </source>
</evidence>
<comment type="subcellular location">
    <subcellularLocation>
        <location evidence="1 7">Cell membrane</location>
        <topology evidence="1 7">Multi-pass membrane protein</topology>
    </subcellularLocation>
</comment>
<evidence type="ECO:0000256" key="4">
    <source>
        <dbReference type="ARBA" id="ARBA00022692"/>
    </source>
</evidence>
<feature type="domain" description="VTT" evidence="8">
    <location>
        <begin position="65"/>
        <end position="202"/>
    </location>
</feature>
<feature type="transmembrane region" description="Helical" evidence="7">
    <location>
        <begin position="153"/>
        <end position="173"/>
    </location>
</feature>
<accession>D3Q8M4</accession>
<dbReference type="OrthoDB" id="3290285at2"/>
<dbReference type="eggNOG" id="COG0398">
    <property type="taxonomic scope" value="Bacteria"/>
</dbReference>
<dbReference type="EMBL" id="CP001778">
    <property type="protein sequence ID" value="ADD44466.1"/>
    <property type="molecule type" value="Genomic_DNA"/>
</dbReference>
<dbReference type="Proteomes" id="UP000000844">
    <property type="component" value="Chromosome"/>
</dbReference>